<evidence type="ECO:0000313" key="3">
    <source>
        <dbReference type="EMBL" id="VTJ88076.1"/>
    </source>
</evidence>
<evidence type="ECO:0000259" key="2">
    <source>
        <dbReference type="PROSITE" id="PS50805"/>
    </source>
</evidence>
<comment type="caution">
    <text evidence="3">The sequence shown here is derived from an EMBL/GenBank/DDBJ whole genome shotgun (WGS) entry which is preliminary data.</text>
</comment>
<dbReference type="SUPFAM" id="SSF109640">
    <property type="entry name" value="KRAB domain (Kruppel-associated box)"/>
    <property type="match status" value="1"/>
</dbReference>
<feature type="region of interest" description="Disordered" evidence="1">
    <location>
        <begin position="243"/>
        <end position="266"/>
    </location>
</feature>
<sequence>MGGHGHPTGATQACRRDLIRSVFTPFQGLVTVTSMAMDFSRQPDPAQRTFCKDVLWEEQSGQESVGKASLSRPGLSAEPRCTHRGGSSEVLPGLRPWLCGNESLSLEGHSVTTPSLAPHAGRGVSKPDVASFLEQEEEPWRVPRELAAGLFSGQQSVHETQELFPKQDLCADGVTDRTSSAKLEGSTFRENWASECVCEGKLAYHETVTHDQAPPKEREHLYNKPRRWFHLNSSEERVHSCDSGVPAISQESRPLARTPTVPALTV</sequence>
<keyword evidence="4" id="KW-1185">Reference proteome</keyword>
<dbReference type="InterPro" id="IPR036051">
    <property type="entry name" value="KRAB_dom_sf"/>
</dbReference>
<feature type="domain" description="KRAB" evidence="2">
    <location>
        <begin position="30"/>
        <end position="152"/>
    </location>
</feature>
<dbReference type="InterPro" id="IPR001909">
    <property type="entry name" value="KRAB"/>
</dbReference>
<evidence type="ECO:0000313" key="4">
    <source>
        <dbReference type="Proteomes" id="UP000335636"/>
    </source>
</evidence>
<proteinExistence type="predicted"/>
<evidence type="ECO:0000256" key="1">
    <source>
        <dbReference type="SAM" id="MobiDB-lite"/>
    </source>
</evidence>
<protein>
    <recommendedName>
        <fullName evidence="2">KRAB domain-containing protein</fullName>
    </recommendedName>
</protein>
<dbReference type="Proteomes" id="UP000335636">
    <property type="component" value="Unassembled WGS sequence"/>
</dbReference>
<reference evidence="3" key="1">
    <citation type="submission" date="2019-04" db="EMBL/GenBank/DDBJ databases">
        <authorList>
            <person name="Alioto T."/>
            <person name="Alioto T."/>
        </authorList>
    </citation>
    <scope>NUCLEOTIDE SEQUENCE [LARGE SCALE GENOMIC DNA]</scope>
</reference>
<dbReference type="PROSITE" id="PS50805">
    <property type="entry name" value="KRAB"/>
    <property type="match status" value="1"/>
</dbReference>
<dbReference type="AlphaFoldDB" id="A0A5E4D1X6"/>
<name>A0A5E4D1X6_MARMO</name>
<accession>A0A5E4D1X6</accession>
<dbReference type="EMBL" id="CABDUW010002809">
    <property type="protein sequence ID" value="VTJ88076.1"/>
    <property type="molecule type" value="Genomic_DNA"/>
</dbReference>
<organism evidence="3 4">
    <name type="scientific">Marmota monax</name>
    <name type="common">Woodchuck</name>
    <dbReference type="NCBI Taxonomy" id="9995"/>
    <lineage>
        <taxon>Eukaryota</taxon>
        <taxon>Metazoa</taxon>
        <taxon>Chordata</taxon>
        <taxon>Craniata</taxon>
        <taxon>Vertebrata</taxon>
        <taxon>Euteleostomi</taxon>
        <taxon>Mammalia</taxon>
        <taxon>Eutheria</taxon>
        <taxon>Euarchontoglires</taxon>
        <taxon>Glires</taxon>
        <taxon>Rodentia</taxon>
        <taxon>Sciuromorpha</taxon>
        <taxon>Sciuridae</taxon>
        <taxon>Xerinae</taxon>
        <taxon>Marmotini</taxon>
        <taxon>Marmota</taxon>
    </lineage>
</organism>
<dbReference type="GO" id="GO:0006355">
    <property type="term" value="P:regulation of DNA-templated transcription"/>
    <property type="evidence" value="ECO:0007669"/>
    <property type="project" value="InterPro"/>
</dbReference>
<gene>
    <name evidence="3" type="ORF">MONAX_5E041288</name>
</gene>
<feature type="region of interest" description="Disordered" evidence="1">
    <location>
        <begin position="62"/>
        <end position="87"/>
    </location>
</feature>